<dbReference type="PANTHER" id="PTHR21963">
    <property type="entry name" value="PF6"/>
    <property type="match status" value="1"/>
</dbReference>
<feature type="compositionally biased region" description="Polar residues" evidence="1">
    <location>
        <begin position="1489"/>
        <end position="1502"/>
    </location>
</feature>
<evidence type="ECO:0000313" key="4">
    <source>
        <dbReference type="RefSeq" id="XP_053536499.1"/>
    </source>
</evidence>
<name>A0A9F7RJQ2_ICTPU</name>
<reference evidence="3 4" key="2">
    <citation type="submission" date="2025-04" db="UniProtKB">
        <authorList>
            <consortium name="RefSeq"/>
        </authorList>
    </citation>
    <scope>IDENTIFICATION</scope>
    <source>
        <tissue evidence="3 4">Blood</tissue>
    </source>
</reference>
<protein>
    <submittedName>
        <fullName evidence="3 4">Sperm-associated antigen 17 isoform X1</fullName>
    </submittedName>
</protein>
<feature type="region of interest" description="Disordered" evidence="1">
    <location>
        <begin position="236"/>
        <end position="260"/>
    </location>
</feature>
<dbReference type="RefSeq" id="XP_053536498.1">
    <property type="nucleotide sequence ID" value="XM_053680523.1"/>
</dbReference>
<dbReference type="GO" id="GO:0005576">
    <property type="term" value="C:extracellular region"/>
    <property type="evidence" value="ECO:0007669"/>
    <property type="project" value="GOC"/>
</dbReference>
<dbReference type="GO" id="GO:0003351">
    <property type="term" value="P:epithelial cilium movement involved in extracellular fluid movement"/>
    <property type="evidence" value="ECO:0007669"/>
    <property type="project" value="TreeGrafter"/>
</dbReference>
<feature type="region of interest" description="Disordered" evidence="1">
    <location>
        <begin position="764"/>
        <end position="829"/>
    </location>
</feature>
<dbReference type="InterPro" id="IPR026173">
    <property type="entry name" value="SPAG17"/>
</dbReference>
<dbReference type="GO" id="GO:1990716">
    <property type="term" value="C:axonemal central apparatus"/>
    <property type="evidence" value="ECO:0007669"/>
    <property type="project" value="TreeGrafter"/>
</dbReference>
<dbReference type="Proteomes" id="UP000221080">
    <property type="component" value="Chromosome 5"/>
</dbReference>
<dbReference type="PANTHER" id="PTHR21963:SF1">
    <property type="entry name" value="SPERM-ASSOCIATED ANTIGEN 17"/>
    <property type="match status" value="1"/>
</dbReference>
<proteinExistence type="predicted"/>
<feature type="compositionally biased region" description="Basic and acidic residues" evidence="1">
    <location>
        <begin position="764"/>
        <end position="815"/>
    </location>
</feature>
<feature type="region of interest" description="Disordered" evidence="1">
    <location>
        <begin position="142"/>
        <end position="204"/>
    </location>
</feature>
<evidence type="ECO:0000256" key="1">
    <source>
        <dbReference type="SAM" id="MobiDB-lite"/>
    </source>
</evidence>
<feature type="compositionally biased region" description="Basic and acidic residues" evidence="1">
    <location>
        <begin position="236"/>
        <end position="257"/>
    </location>
</feature>
<dbReference type="GO" id="GO:1904158">
    <property type="term" value="P:axonemal central apparatus assembly"/>
    <property type="evidence" value="ECO:0007669"/>
    <property type="project" value="TreeGrafter"/>
</dbReference>
<feature type="region of interest" description="Disordered" evidence="1">
    <location>
        <begin position="715"/>
        <end position="744"/>
    </location>
</feature>
<dbReference type="CTD" id="200162"/>
<feature type="compositionally biased region" description="Low complexity" evidence="1">
    <location>
        <begin position="717"/>
        <end position="744"/>
    </location>
</feature>
<feature type="compositionally biased region" description="Low complexity" evidence="1">
    <location>
        <begin position="1130"/>
        <end position="1148"/>
    </location>
</feature>
<dbReference type="OrthoDB" id="10257153at2759"/>
<feature type="region of interest" description="Disordered" evidence="1">
    <location>
        <begin position="1121"/>
        <end position="1148"/>
    </location>
</feature>
<dbReference type="KEGG" id="ipu:108265208"/>
<dbReference type="RefSeq" id="XP_053536499.1">
    <property type="nucleotide sequence ID" value="XM_053680524.1"/>
</dbReference>
<feature type="compositionally biased region" description="Basic and acidic residues" evidence="1">
    <location>
        <begin position="1507"/>
        <end position="1516"/>
    </location>
</feature>
<gene>
    <name evidence="3 4" type="primary">spag17</name>
</gene>
<feature type="region of interest" description="Disordered" evidence="1">
    <location>
        <begin position="1017"/>
        <end position="1037"/>
    </location>
</feature>
<accession>A0A9F7RJQ2</accession>
<evidence type="ECO:0000313" key="2">
    <source>
        <dbReference type="Proteomes" id="UP000221080"/>
    </source>
</evidence>
<feature type="region of interest" description="Disordered" evidence="1">
    <location>
        <begin position="1563"/>
        <end position="1583"/>
    </location>
</feature>
<keyword evidence="2" id="KW-1185">Reference proteome</keyword>
<feature type="region of interest" description="Disordered" evidence="1">
    <location>
        <begin position="1487"/>
        <end position="1516"/>
    </location>
</feature>
<dbReference type="GeneID" id="108265208"/>
<organism evidence="2 3">
    <name type="scientific">Ictalurus punctatus</name>
    <name type="common">Channel catfish</name>
    <name type="synonym">Silurus punctatus</name>
    <dbReference type="NCBI Taxonomy" id="7998"/>
    <lineage>
        <taxon>Eukaryota</taxon>
        <taxon>Metazoa</taxon>
        <taxon>Chordata</taxon>
        <taxon>Craniata</taxon>
        <taxon>Vertebrata</taxon>
        <taxon>Euteleostomi</taxon>
        <taxon>Actinopterygii</taxon>
        <taxon>Neopterygii</taxon>
        <taxon>Teleostei</taxon>
        <taxon>Ostariophysi</taxon>
        <taxon>Siluriformes</taxon>
        <taxon>Ictaluridae</taxon>
        <taxon>Ictalurus</taxon>
    </lineage>
</organism>
<reference evidence="2" key="1">
    <citation type="journal article" date="2016" name="Nat. Commun.">
        <title>The channel catfish genome sequence provides insights into the evolution of scale formation in teleosts.</title>
        <authorList>
            <person name="Liu Z."/>
            <person name="Liu S."/>
            <person name="Yao J."/>
            <person name="Bao L."/>
            <person name="Zhang J."/>
            <person name="Li Y."/>
            <person name="Jiang C."/>
            <person name="Sun L."/>
            <person name="Wang R."/>
            <person name="Zhang Y."/>
            <person name="Zhou T."/>
            <person name="Zeng Q."/>
            <person name="Fu Q."/>
            <person name="Gao S."/>
            <person name="Li N."/>
            <person name="Koren S."/>
            <person name="Jiang Y."/>
            <person name="Zimin A."/>
            <person name="Xu P."/>
            <person name="Phillippy A.M."/>
            <person name="Geng X."/>
            <person name="Song L."/>
            <person name="Sun F."/>
            <person name="Li C."/>
            <person name="Wang X."/>
            <person name="Chen A."/>
            <person name="Jin Y."/>
            <person name="Yuan Z."/>
            <person name="Yang Y."/>
            <person name="Tan S."/>
            <person name="Peatman E."/>
            <person name="Lu J."/>
            <person name="Qin Z."/>
            <person name="Dunham R."/>
            <person name="Li Z."/>
            <person name="Sonstegard T."/>
            <person name="Feng J."/>
            <person name="Danzmann R.G."/>
            <person name="Schroeder S."/>
            <person name="Scheffler B."/>
            <person name="Duke M.V."/>
            <person name="Ballard L."/>
            <person name="Kucuktas H."/>
            <person name="Kaltenboeck L."/>
            <person name="Liu H."/>
            <person name="Armbruster J."/>
            <person name="Xie Y."/>
            <person name="Kirby M.L."/>
            <person name="Tian Y."/>
            <person name="Flanagan M.E."/>
            <person name="Mu W."/>
            <person name="Waldbieser G.C."/>
        </authorList>
    </citation>
    <scope>NUCLEOTIDE SEQUENCE [LARGE SCALE GENOMIC DNA]</scope>
    <source>
        <strain evidence="2">SDA103</strain>
    </source>
</reference>
<sequence length="1583" mass="177134">MAPKRGKNERDGSAGVAGSKPWEAALSSAVLQEECWCVCVSLVVCDSVYDEVCMRALCHAVQQPLRCRFTLLSWENLLQKVNDLGNPKTRKIKELPAFYEVTEVARSVLDSGYELSVDLLAKLVKFQLLEIKNTDIQRRAAAQREAGSESPGREKNAKGLAKGEKGKKAAEAPPPRKDTKLKRRGDDNTSSYIDDEPDDGPEHYVLMTGFHQPSLLSALDSIGVHVSNVIRLKSDRSQNSHVAQEEERTDTPTEHESSAGASALQQDLSVFWDQLDGVLNSAGFQSRLSDVARLDYRVDQNLLSRDLTTAEGMQEVGVAMFEGVACLLYDSLDWRRQHEHYLSRMRLIHIPNIHTPDTSADAVRVRREAQGSAESVCVDVDMRLYSDLLDRIPLQCVSVPLVLHCLIEQVVSSEQEVCGGSAESESSLDPERDLICYMMRCVRGLPRSQQENSELMEYFGFKEEGQSESKERSLTLLHHHDERSKRLHHMPVLDSLDAVSVEVCMMKKSSVWNTLMSKHLDTNSLNTARRHELLHYCSTDSLSSADVQRLLQMCVFESMPLTAVDASGGHTLAASHTALPWDDPVTFTHTIYCGLDTTHESTVGCDEQQENKVSVEDLQKTLIRHFRHWNFTEHHNAEVFPQVLQTASESYRCVDSFHSCQSNIMYLFCHNPMSPERSSRGSWEVSLHTDVRFRSYLENVAESIRDWSRTEEERLQKQQQQQQQQQQQETETLDTTTKGVSVVSPVPERSEVFIRHNSLKAWKLEQDRQKDDEGMRNMKKEKGGKSSAKGGERVESSPEDEQHTPHTSTDQRDMSEAPTHTHNQPVFTGYRMDGRLVQVRGESQCIYPSDGGQISVERFHFVQGSTQLKVCVRKDGHCFYTHIREPETQNTHDQRQKFGCFYAVLSNGLTIAYSHAHQEVDDASLQLHVSLPTGLQIHFSFQHRAHGQAVLVCQSLPSSGSKLPATHTESSRTITCEGAVIKHMRDGSTVVLFADGTVSVSPDSGPVCVTVPTSAGQDEVTSTHTQGRDTKVKPRSGVGVEGVETTSKVELKEQVKMTGGSWCTTTPSGVRIRTMRGELVEENPVLTFYSTDPQTHSVVMTRDDGVLCVLEKHRAVVDHADGTRISSSYQQGETVSQQSSGSSSDGGRVSMVKVEKSGFATVMMNREEKSSEVLFRDGTTISATAHGSYRVSLPDGGCLSLREDGVAVYSSTGPEGDQHGRYIMSHSEGLLCELTDSEGNHYQVTAEGGVSISHTPTDAESQTQHNIGVDTHTPRLFMVCADGSALEFLSPQTVDEILQKENTDPSVAVIREPIPHTHEAFAITILKPFSDLSSYWLSSKHPDDIIPANLKSRKWDTFPASEVKTHGSPFGVSLGRGLELKERTTLGSDPTPPVLQNPNTLLIRRITEHTPFTQQHYEDLQHKLLLYINQLLQREKLKDEMKLKDPQTVAEKLHHTDLHLVQSQPDAAPDATPQSMLSLYSQAVGVSHSPLSNQHSDQQVTHRQQKQKSEWGKRIHQHRLDLQEETRHRYALRNHIITPYFHPELQELTRHLHQEVKATSLSPNLPSFPKRRNAGLQNFSNSF</sequence>
<evidence type="ECO:0000313" key="3">
    <source>
        <dbReference type="RefSeq" id="XP_053536498.1"/>
    </source>
</evidence>
<feature type="compositionally biased region" description="Basic and acidic residues" evidence="1">
    <location>
        <begin position="151"/>
        <end position="178"/>
    </location>
</feature>